<keyword evidence="2" id="KW-1133">Transmembrane helix</keyword>
<protein>
    <submittedName>
        <fullName evidence="4">Uncharacterized protein</fullName>
    </submittedName>
</protein>
<evidence type="ECO:0000256" key="2">
    <source>
        <dbReference type="SAM" id="Phobius"/>
    </source>
</evidence>
<gene>
    <name evidence="4" type="ORF">GP486_000178</name>
</gene>
<evidence type="ECO:0000313" key="5">
    <source>
        <dbReference type="Proteomes" id="UP000750711"/>
    </source>
</evidence>
<dbReference type="Proteomes" id="UP000750711">
    <property type="component" value="Unassembled WGS sequence"/>
</dbReference>
<feature type="transmembrane region" description="Helical" evidence="2">
    <location>
        <begin position="265"/>
        <end position="282"/>
    </location>
</feature>
<name>A0A9P8RTT7_9PEZI</name>
<dbReference type="PANTHER" id="PTHR42091:SF1">
    <property type="entry name" value="CONSERVED GLYCINE-RICH PROTEIN (AFU_ORTHOLOGUE AFUA_7G02440)"/>
    <property type="match status" value="1"/>
</dbReference>
<feature type="compositionally biased region" description="Low complexity" evidence="1">
    <location>
        <begin position="79"/>
        <end position="91"/>
    </location>
</feature>
<feature type="signal peptide" evidence="3">
    <location>
        <begin position="1"/>
        <end position="18"/>
    </location>
</feature>
<reference evidence="4" key="1">
    <citation type="submission" date="2021-03" db="EMBL/GenBank/DDBJ databases">
        <title>Comparative genomics and phylogenomic investigation of the class Geoglossomycetes provide insights into ecological specialization and systematics.</title>
        <authorList>
            <person name="Melie T."/>
            <person name="Pirro S."/>
            <person name="Miller A.N."/>
            <person name="Quandt A."/>
        </authorList>
    </citation>
    <scope>NUCLEOTIDE SEQUENCE</scope>
    <source>
        <strain evidence="4">CAQ_001_2017</strain>
    </source>
</reference>
<comment type="caution">
    <text evidence="4">The sequence shown here is derived from an EMBL/GenBank/DDBJ whole genome shotgun (WGS) entry which is preliminary data.</text>
</comment>
<sequence length="283" mass="29511">MRLTISALLLVYTLAIHALTVAQLGSSFLRPRNALSEKAQQRSDPADCLAVKDGGLEKRRGGGGGGGKSGGSSSGGKAGSSSTSGSKNSNSGSGGSPGSSAHAATHSGPLVLAASTPVARRSPTDRATARPAGSLPSSSPSQPKLLLRHLALERIRLPLPATLSLYEPHGHEQHVPERHQRDHSSAVPLPAVLRLRLRWERRPGFRGPATGERESGMNKTVAQVSNLNGATTLVINGTLPNMTDASSAAPTTLEMLISLAWREGIGWWWILGAAVVGWNVLFA</sequence>
<feature type="chain" id="PRO_5040191656" evidence="3">
    <location>
        <begin position="19"/>
        <end position="283"/>
    </location>
</feature>
<accession>A0A9P8RTT7</accession>
<dbReference type="EMBL" id="JAGHQM010000009">
    <property type="protein sequence ID" value="KAH0566430.1"/>
    <property type="molecule type" value="Genomic_DNA"/>
</dbReference>
<organism evidence="4 5">
    <name type="scientific">Trichoglossum hirsutum</name>
    <dbReference type="NCBI Taxonomy" id="265104"/>
    <lineage>
        <taxon>Eukaryota</taxon>
        <taxon>Fungi</taxon>
        <taxon>Dikarya</taxon>
        <taxon>Ascomycota</taxon>
        <taxon>Pezizomycotina</taxon>
        <taxon>Geoglossomycetes</taxon>
        <taxon>Geoglossales</taxon>
        <taxon>Geoglossaceae</taxon>
        <taxon>Trichoglossum</taxon>
    </lineage>
</organism>
<dbReference type="AlphaFoldDB" id="A0A9P8RTT7"/>
<feature type="compositionally biased region" description="Gly residues" evidence="1">
    <location>
        <begin position="62"/>
        <end position="78"/>
    </location>
</feature>
<keyword evidence="5" id="KW-1185">Reference proteome</keyword>
<feature type="region of interest" description="Disordered" evidence="1">
    <location>
        <begin position="53"/>
        <end position="105"/>
    </location>
</feature>
<proteinExistence type="predicted"/>
<evidence type="ECO:0000256" key="1">
    <source>
        <dbReference type="SAM" id="MobiDB-lite"/>
    </source>
</evidence>
<evidence type="ECO:0000313" key="4">
    <source>
        <dbReference type="EMBL" id="KAH0566430.1"/>
    </source>
</evidence>
<feature type="region of interest" description="Disordered" evidence="1">
    <location>
        <begin position="117"/>
        <end position="142"/>
    </location>
</feature>
<keyword evidence="2" id="KW-0812">Transmembrane</keyword>
<keyword evidence="3" id="KW-0732">Signal</keyword>
<keyword evidence="2" id="KW-0472">Membrane</keyword>
<evidence type="ECO:0000256" key="3">
    <source>
        <dbReference type="SAM" id="SignalP"/>
    </source>
</evidence>
<dbReference type="PANTHER" id="PTHR42091">
    <property type="entry name" value="CONSERVED GLYCINE-RICH PROTEIN (AFU_ORTHOLOGUE AFUA_7G02440)"/>
    <property type="match status" value="1"/>
</dbReference>